<sequence length="129" mass="14301">MNVEKISVAIDKNLLRRLENEANRIGTNRSRIVQQALTDYLGENAPHNAEVIGILNLVYDEDAGNEIISIQHRFESEVISSMHIHVNDKICMEAVAVKGRRADLEQLAKALSGAKGVKKVKLSVSLEVQ</sequence>
<comment type="similarity">
    <text evidence="1">Belongs to the transcriptional regulatory CopG/NikR family.</text>
</comment>
<evidence type="ECO:0000259" key="2">
    <source>
        <dbReference type="Pfam" id="PF01402"/>
    </source>
</evidence>
<feature type="domain" description="Transcription factor NikR nickel binding C-terminal" evidence="3">
    <location>
        <begin position="52"/>
        <end position="124"/>
    </location>
</feature>
<dbReference type="EMBL" id="CP049074">
    <property type="protein sequence ID" value="QKQ99640.1"/>
    <property type="molecule type" value="Genomic_DNA"/>
</dbReference>
<dbReference type="AlphaFoldDB" id="A0A6N0NX05"/>
<dbReference type="InterPro" id="IPR014864">
    <property type="entry name" value="TF_NikR_Ni-bd_C"/>
</dbReference>
<dbReference type="SUPFAM" id="SSF47598">
    <property type="entry name" value="Ribbon-helix-helix"/>
    <property type="match status" value="1"/>
</dbReference>
<evidence type="ECO:0000313" key="5">
    <source>
        <dbReference type="Proteomes" id="UP000509301"/>
    </source>
</evidence>
<dbReference type="GeneID" id="55641053"/>
<dbReference type="Gene3D" id="3.30.70.1150">
    <property type="entry name" value="ACT-like. Chain A, domain 2"/>
    <property type="match status" value="1"/>
</dbReference>
<dbReference type="GO" id="GO:0006355">
    <property type="term" value="P:regulation of DNA-templated transcription"/>
    <property type="evidence" value="ECO:0007669"/>
    <property type="project" value="InterPro"/>
</dbReference>
<organism evidence="4 5">
    <name type="scientific">Metallosphaera tengchongensis</name>
    <dbReference type="NCBI Taxonomy" id="1532350"/>
    <lineage>
        <taxon>Archaea</taxon>
        <taxon>Thermoproteota</taxon>
        <taxon>Thermoprotei</taxon>
        <taxon>Sulfolobales</taxon>
        <taxon>Sulfolobaceae</taxon>
        <taxon>Metallosphaera</taxon>
    </lineage>
</organism>
<dbReference type="PANTHER" id="PTHR34719">
    <property type="entry name" value="NICKEL-RESPONSIVE REGULATOR"/>
    <property type="match status" value="1"/>
</dbReference>
<protein>
    <submittedName>
        <fullName evidence="4">CopG family ribbon-helix-helix protein</fullName>
    </submittedName>
</protein>
<reference evidence="4 5" key="1">
    <citation type="submission" date="2020-02" db="EMBL/GenBank/DDBJ databases">
        <title>Comparative genome analysis reveals the metabolism and evolution of the thermophilic archaeal genus Metallosphaera.</title>
        <authorList>
            <person name="Jiang C."/>
        </authorList>
    </citation>
    <scope>NUCLEOTIDE SEQUENCE [LARGE SCALE GENOMIC DNA]</scope>
    <source>
        <strain evidence="4 5">Ric-A</strain>
    </source>
</reference>
<keyword evidence="5" id="KW-1185">Reference proteome</keyword>
<dbReference type="InterPro" id="IPR010985">
    <property type="entry name" value="Ribbon_hlx_hlx"/>
</dbReference>
<evidence type="ECO:0000313" key="4">
    <source>
        <dbReference type="EMBL" id="QKQ99640.1"/>
    </source>
</evidence>
<dbReference type="GO" id="GO:0003677">
    <property type="term" value="F:DNA binding"/>
    <property type="evidence" value="ECO:0007669"/>
    <property type="project" value="TreeGrafter"/>
</dbReference>
<feature type="domain" description="Ribbon-helix-helix protein CopG" evidence="2">
    <location>
        <begin position="5"/>
        <end position="42"/>
    </location>
</feature>
<dbReference type="Pfam" id="PF01402">
    <property type="entry name" value="RHH_1"/>
    <property type="match status" value="1"/>
</dbReference>
<dbReference type="OrthoDB" id="25654at2157"/>
<proteinExistence type="inferred from homology"/>
<dbReference type="PANTHER" id="PTHR34719:SF2">
    <property type="entry name" value="NICKEL-RESPONSIVE REGULATOR"/>
    <property type="match status" value="1"/>
</dbReference>
<dbReference type="KEGG" id="mten:GWK48_03850"/>
<dbReference type="RefSeq" id="WP_174629796.1">
    <property type="nucleotide sequence ID" value="NZ_CP049074.1"/>
</dbReference>
<evidence type="ECO:0000259" key="3">
    <source>
        <dbReference type="Pfam" id="PF08753"/>
    </source>
</evidence>
<dbReference type="SUPFAM" id="SSF55021">
    <property type="entry name" value="ACT-like"/>
    <property type="match status" value="1"/>
</dbReference>
<evidence type="ECO:0000256" key="1">
    <source>
        <dbReference type="ARBA" id="ARBA00008478"/>
    </source>
</evidence>
<dbReference type="InterPro" id="IPR050192">
    <property type="entry name" value="CopG/NikR_regulator"/>
</dbReference>
<dbReference type="Proteomes" id="UP000509301">
    <property type="component" value="Chromosome"/>
</dbReference>
<dbReference type="Pfam" id="PF08753">
    <property type="entry name" value="NikR_C"/>
    <property type="match status" value="1"/>
</dbReference>
<dbReference type="InterPro" id="IPR027271">
    <property type="entry name" value="Acetolactate_synth/TF_NikR_C"/>
</dbReference>
<name>A0A6N0NX05_9CREN</name>
<gene>
    <name evidence="4" type="ORF">GWK48_03850</name>
</gene>
<accession>A0A6N0NX05</accession>
<dbReference type="InterPro" id="IPR045865">
    <property type="entry name" value="ACT-like_dom_sf"/>
</dbReference>
<dbReference type="InterPro" id="IPR002145">
    <property type="entry name" value="CopG"/>
</dbReference>